<feature type="compositionally biased region" description="Acidic residues" evidence="1">
    <location>
        <begin position="1153"/>
        <end position="1165"/>
    </location>
</feature>
<keyword evidence="3" id="KW-1185">Reference proteome</keyword>
<gene>
    <name evidence="2" type="ORF">SAMN05216326_1504</name>
</gene>
<organism evidence="2 3">
    <name type="scientific">Nitrosomonas marina</name>
    <dbReference type="NCBI Taxonomy" id="917"/>
    <lineage>
        <taxon>Bacteria</taxon>
        <taxon>Pseudomonadati</taxon>
        <taxon>Pseudomonadota</taxon>
        <taxon>Betaproteobacteria</taxon>
        <taxon>Nitrosomonadales</taxon>
        <taxon>Nitrosomonadaceae</taxon>
        <taxon>Nitrosomonas</taxon>
    </lineage>
</organism>
<evidence type="ECO:0008006" key="4">
    <source>
        <dbReference type="Google" id="ProtNLM"/>
    </source>
</evidence>
<reference evidence="3" key="1">
    <citation type="submission" date="2016-10" db="EMBL/GenBank/DDBJ databases">
        <authorList>
            <person name="Varghese N."/>
            <person name="Submissions S."/>
        </authorList>
    </citation>
    <scope>NUCLEOTIDE SEQUENCE [LARGE SCALE GENOMIC DNA]</scope>
    <source>
        <strain evidence="3">Nm71</strain>
    </source>
</reference>
<evidence type="ECO:0000313" key="3">
    <source>
        <dbReference type="Proteomes" id="UP000199345"/>
    </source>
</evidence>
<accession>A0A1I0G1A2</accession>
<protein>
    <recommendedName>
        <fullName evidence="4">FTP domain-containing protein</fullName>
    </recommendedName>
</protein>
<dbReference type="SUPFAM" id="SSF55486">
    <property type="entry name" value="Metalloproteases ('zincins'), catalytic domain"/>
    <property type="match status" value="1"/>
</dbReference>
<evidence type="ECO:0000313" key="2">
    <source>
        <dbReference type="EMBL" id="SET64360.1"/>
    </source>
</evidence>
<dbReference type="RefSeq" id="WP_177170418.1">
    <property type="nucleotide sequence ID" value="NZ_FOIA01000050.1"/>
</dbReference>
<sequence length="1165" mass="129008">MTMNITNPNVEVLTDSAGNTVGLNHFKQPFTPSDGVIEARKLAAQYVAEVAEIYGFGPGEIKDIDSGVRHKLDKKKRELKFSSEKNIRDLIVVEYEQSYNGLPVFRSGVSVLIHSSPLRVIGSANTTLGSISIANEAAAEKLDTTAKTATSMVERILNPGQFVEQIMAQVVDQDVKKAKIKINENNLIVYHYRADERINKHEAAFVPLEGNVPELRPVDKSIKENGYYYTNEILFTSSSDRGEVHWRVIIEPQSSSVLYVRPFISNIEGYVYRQDPLTTTGNASITPTSSTAVLNSVRSQVTLQGLTPSAPQALSGNYVELQDINLPAIAPPTSAGDFFYDADTDNFTAVNAYHHSDFTFRMVEGMGFNMATYFDGTTFPVRVDHRGFFGGVNAQAPGNPGGNGSDGYRYGVVQAGQPLGIADTVRVVLHEFGHAILWDNVHSPNFGFAHSAGDSMACIYADPGSHAPDRFATFPFVTAANPFIDRRHDRSVAAGWAWGGVLDFGGYSSEQILSTTLFRAYRALGGDASELAEQEWAARYVLYLIIGGTGLLTPVTNPSVSTGFASAMKNFDLGTINFEGQPGGLTHKVIRWAFEKQGAYQLPGAPTPVVTEGAPPDVDVYINDGRHGEYQYLANYSNTTDIVNRNVADGVLAHQTPILGEINYIYVTIRNRGTQIANDIIVKGFKCKQGASLLFPIDWKPLSTPQLSGGSLLSGSDAIIGPFEWVPEGENECILMSVQATGDDSNINNLLLGANVSPHHLVPFDNNIAMRLMAVEEKDKECCDCHETSLKFPRRPDQCVSPASPPWKPYDNCIFFYEPRIVEKTVPITNQNGEFTHVRNLRLQFRIIFEHCLSFCGKQQGALIYTTTLLPGEKVRLYQHDRYRKVRSESQRLTLHASFRQTVSALHQVKRTQSESRFTEALVQIRSDDDHEITLGGALFDFSWDIDNPDLNFTLDIQANTSTVSEEFGQTLRTASQHVEAERATVISTYEDQENIDTTSRMLENRNECYAVTYFVRRVNEVYNLVTRVKSIEVRFLDANGKEFSGWLGLDELGELDEVIQQAIRECLLTLPTVGDTINQGTTITLPTDGTIYEPELAHCSSCEPMKIVEAEIKLEKAKGKSRKLCLEAELLQLEIQRRKALLESGDLSPFEETQDNEPAPGEEP</sequence>
<feature type="region of interest" description="Disordered" evidence="1">
    <location>
        <begin position="1145"/>
        <end position="1165"/>
    </location>
</feature>
<dbReference type="EMBL" id="FOIA01000050">
    <property type="protein sequence ID" value="SET64360.1"/>
    <property type="molecule type" value="Genomic_DNA"/>
</dbReference>
<dbReference type="Proteomes" id="UP000199345">
    <property type="component" value="Unassembled WGS sequence"/>
</dbReference>
<dbReference type="AlphaFoldDB" id="A0A1I0G1A2"/>
<evidence type="ECO:0000256" key="1">
    <source>
        <dbReference type="SAM" id="MobiDB-lite"/>
    </source>
</evidence>
<proteinExistence type="predicted"/>
<name>A0A1I0G1A2_9PROT</name>